<keyword evidence="3 6" id="KW-1133">Transmembrane helix</keyword>
<dbReference type="Pfam" id="PF02674">
    <property type="entry name" value="Colicin_V"/>
    <property type="match status" value="1"/>
</dbReference>
<comment type="subcellular location">
    <subcellularLocation>
        <location evidence="1">Membrane</location>
        <topology evidence="1">Multi-pass membrane protein</topology>
    </subcellularLocation>
</comment>
<feature type="transmembrane region" description="Helical" evidence="6">
    <location>
        <begin position="66"/>
        <end position="87"/>
    </location>
</feature>
<evidence type="ECO:0000313" key="7">
    <source>
        <dbReference type="EMBL" id="APW63869.1"/>
    </source>
</evidence>
<reference evidence="8" key="1">
    <citation type="submission" date="2016-12" db="EMBL/GenBank/DDBJ databases">
        <title>Comparative genomics of four Isosphaeraceae planctomycetes: a common pool of plasmids and glycoside hydrolase genes.</title>
        <authorList>
            <person name="Ivanova A."/>
        </authorList>
    </citation>
    <scope>NUCLEOTIDE SEQUENCE [LARGE SCALE GENOMIC DNA]</scope>
    <source>
        <strain evidence="8">PX4</strain>
    </source>
</reference>
<evidence type="ECO:0000256" key="4">
    <source>
        <dbReference type="ARBA" id="ARBA00023136"/>
    </source>
</evidence>
<evidence type="ECO:0000313" key="8">
    <source>
        <dbReference type="Proteomes" id="UP000186309"/>
    </source>
</evidence>
<keyword evidence="8" id="KW-1185">Reference proteome</keyword>
<keyword evidence="4 6" id="KW-0472">Membrane</keyword>
<dbReference type="InterPro" id="IPR003825">
    <property type="entry name" value="Colicin-V_CvpA"/>
</dbReference>
<dbReference type="STRING" id="1387353.BSF38_05453"/>
<feature type="region of interest" description="Disordered" evidence="5">
    <location>
        <begin position="186"/>
        <end position="230"/>
    </location>
</feature>
<dbReference type="OrthoDB" id="276698at2"/>
<dbReference type="AlphaFoldDB" id="A0A1U7CYB5"/>
<dbReference type="Proteomes" id="UP000186309">
    <property type="component" value="Chromosome"/>
</dbReference>
<gene>
    <name evidence="7" type="ORF">BSF38_05453</name>
</gene>
<name>A0A1U7CYB5_9BACT</name>
<evidence type="ECO:0000256" key="1">
    <source>
        <dbReference type="ARBA" id="ARBA00004141"/>
    </source>
</evidence>
<feature type="transmembrane region" description="Helical" evidence="6">
    <location>
        <begin position="107"/>
        <end position="128"/>
    </location>
</feature>
<dbReference type="RefSeq" id="WP_076350173.1">
    <property type="nucleotide sequence ID" value="NZ_CP019082.1"/>
</dbReference>
<feature type="compositionally biased region" description="Basic and acidic residues" evidence="5">
    <location>
        <begin position="199"/>
        <end position="212"/>
    </location>
</feature>
<organism evidence="7 8">
    <name type="scientific">Paludisphaera borealis</name>
    <dbReference type="NCBI Taxonomy" id="1387353"/>
    <lineage>
        <taxon>Bacteria</taxon>
        <taxon>Pseudomonadati</taxon>
        <taxon>Planctomycetota</taxon>
        <taxon>Planctomycetia</taxon>
        <taxon>Isosphaerales</taxon>
        <taxon>Isosphaeraceae</taxon>
        <taxon>Paludisphaera</taxon>
    </lineage>
</organism>
<keyword evidence="2 6" id="KW-0812">Transmembrane</keyword>
<evidence type="ECO:0000256" key="6">
    <source>
        <dbReference type="SAM" id="Phobius"/>
    </source>
</evidence>
<accession>A0A1U7CYB5</accession>
<evidence type="ECO:0000256" key="2">
    <source>
        <dbReference type="ARBA" id="ARBA00022692"/>
    </source>
</evidence>
<evidence type="ECO:0000256" key="5">
    <source>
        <dbReference type="SAM" id="MobiDB-lite"/>
    </source>
</evidence>
<evidence type="ECO:0008006" key="9">
    <source>
        <dbReference type="Google" id="ProtNLM"/>
    </source>
</evidence>
<dbReference type="EMBL" id="CP019082">
    <property type="protein sequence ID" value="APW63869.1"/>
    <property type="molecule type" value="Genomic_DNA"/>
</dbReference>
<evidence type="ECO:0000256" key="3">
    <source>
        <dbReference type="ARBA" id="ARBA00022989"/>
    </source>
</evidence>
<dbReference type="GO" id="GO:0009403">
    <property type="term" value="P:toxin biosynthetic process"/>
    <property type="evidence" value="ECO:0007669"/>
    <property type="project" value="InterPro"/>
</dbReference>
<dbReference type="KEGG" id="pbor:BSF38_05453"/>
<protein>
    <recommendedName>
        <fullName evidence="9">Colicin V production protein</fullName>
    </recommendedName>
</protein>
<dbReference type="GO" id="GO:0016020">
    <property type="term" value="C:membrane"/>
    <property type="evidence" value="ECO:0007669"/>
    <property type="project" value="UniProtKB-SubCell"/>
</dbReference>
<proteinExistence type="predicted"/>
<sequence>MGLDLALSAVILFAAIRGWLRGFVSQAIRLSGFVGCFYLADPVRDQARPYVLTRLPKVDPALMDRILWWASAVVAYVVVVGVATLAIKMMRRPDVSGKPEARRDDQFAGFLFGAAKGALVAVFLTAAVQKYGIEAAKKMQLEWAGKQVENSKALVWNQKYQPVPKIWESPPVRRFVEHIQRNGLSPVPVDATAAPDEVAELRPDDGSRRPPRLDLSPLGQADSNAELDLDREVAEDLERIKAERDARREAEDWR</sequence>